<reference evidence="3" key="1">
    <citation type="submission" date="2020-05" db="EMBL/GenBank/DDBJ databases">
        <title>Frigoriglobus tundricola gen. nov., sp. nov., a psychrotolerant cellulolytic planctomycete of the family Gemmataceae with two divergent copies of 16S rRNA gene.</title>
        <authorList>
            <person name="Kulichevskaya I.S."/>
            <person name="Ivanova A.A."/>
            <person name="Naumoff D.G."/>
            <person name="Beletsky A.V."/>
            <person name="Rijpstra W.I.C."/>
            <person name="Sinninghe Damste J.S."/>
            <person name="Mardanov A.V."/>
            <person name="Ravin N.V."/>
            <person name="Dedysh S.N."/>
        </authorList>
    </citation>
    <scope>NUCLEOTIDE SEQUENCE [LARGE SCALE GENOMIC DNA]</scope>
    <source>
        <strain evidence="3">PL17</strain>
    </source>
</reference>
<dbReference type="EMBL" id="CP053452">
    <property type="protein sequence ID" value="QJX01162.1"/>
    <property type="molecule type" value="Genomic_DNA"/>
</dbReference>
<sequence>MASIISTRLNALIAAVTKFPLLILTDEQIGAYLLGLVPNHGDQLPREERAEARLKANGILKEFVKRGDLVRLGIGVPYRHGLFSVQSDIVVRSHTDRSSNPLVRFFGNAFYQTHPFSFVSSTHIYSDRCGQPPAGDASSGSFFDPTFQPTWAYANPLVRSFASDRYAAADDGLLVTPFFALRKQHEKDWAHVLTRCEGEPQERERLERAWVLETEFMLEYGAAGDELIRLLRYAELCPNVAAALDVWVPVFSSGHCGRGLAPYHGLPARCRVTQSFVAHAEMERRLLDHALRYKGVTVIATKSAGAYVQSPEDVREPPIERGLPKESRT</sequence>
<evidence type="ECO:0000313" key="2">
    <source>
        <dbReference type="EMBL" id="QJX01162.1"/>
    </source>
</evidence>
<dbReference type="KEGG" id="ftj:FTUN_8801"/>
<feature type="compositionally biased region" description="Basic and acidic residues" evidence="1">
    <location>
        <begin position="312"/>
        <end position="329"/>
    </location>
</feature>
<dbReference type="Proteomes" id="UP000503447">
    <property type="component" value="Chromosome"/>
</dbReference>
<evidence type="ECO:0000256" key="1">
    <source>
        <dbReference type="SAM" id="MobiDB-lite"/>
    </source>
</evidence>
<proteinExistence type="predicted"/>
<dbReference type="AlphaFoldDB" id="A0A6M5Z6E9"/>
<name>A0A6M5Z6E9_9BACT</name>
<feature type="region of interest" description="Disordered" evidence="1">
    <location>
        <begin position="309"/>
        <end position="329"/>
    </location>
</feature>
<organism evidence="2 3">
    <name type="scientific">Frigoriglobus tundricola</name>
    <dbReference type="NCBI Taxonomy" id="2774151"/>
    <lineage>
        <taxon>Bacteria</taxon>
        <taxon>Pseudomonadati</taxon>
        <taxon>Planctomycetota</taxon>
        <taxon>Planctomycetia</taxon>
        <taxon>Gemmatales</taxon>
        <taxon>Gemmataceae</taxon>
        <taxon>Frigoriglobus</taxon>
    </lineage>
</organism>
<gene>
    <name evidence="2" type="ORF">FTUN_8801</name>
</gene>
<accession>A0A6M5Z6E9</accession>
<keyword evidence="3" id="KW-1185">Reference proteome</keyword>
<protein>
    <submittedName>
        <fullName evidence="2">Uncharacterized protein</fullName>
    </submittedName>
</protein>
<evidence type="ECO:0000313" key="3">
    <source>
        <dbReference type="Proteomes" id="UP000503447"/>
    </source>
</evidence>